<dbReference type="AlphaFoldDB" id="A0A5B7H1Y5"/>
<accession>A0A5B7H1Y5</accession>
<sequence length="58" mass="6541">MLPKEIANELRNQGFNPVTPPELKAKPTIITTKLDNHIYQDSIEEIAPEIIDNNEGNI</sequence>
<organism evidence="1 2">
    <name type="scientific">Portunus trituberculatus</name>
    <name type="common">Swimming crab</name>
    <name type="synonym">Neptunus trituberculatus</name>
    <dbReference type="NCBI Taxonomy" id="210409"/>
    <lineage>
        <taxon>Eukaryota</taxon>
        <taxon>Metazoa</taxon>
        <taxon>Ecdysozoa</taxon>
        <taxon>Arthropoda</taxon>
        <taxon>Crustacea</taxon>
        <taxon>Multicrustacea</taxon>
        <taxon>Malacostraca</taxon>
        <taxon>Eumalacostraca</taxon>
        <taxon>Eucarida</taxon>
        <taxon>Decapoda</taxon>
        <taxon>Pleocyemata</taxon>
        <taxon>Brachyura</taxon>
        <taxon>Eubrachyura</taxon>
        <taxon>Portunoidea</taxon>
        <taxon>Portunidae</taxon>
        <taxon>Portuninae</taxon>
        <taxon>Portunus</taxon>
    </lineage>
</organism>
<name>A0A5B7H1Y5_PORTR</name>
<comment type="caution">
    <text evidence="1">The sequence shown here is derived from an EMBL/GenBank/DDBJ whole genome shotgun (WGS) entry which is preliminary data.</text>
</comment>
<dbReference type="Proteomes" id="UP000324222">
    <property type="component" value="Unassembled WGS sequence"/>
</dbReference>
<evidence type="ECO:0000313" key="2">
    <source>
        <dbReference type="Proteomes" id="UP000324222"/>
    </source>
</evidence>
<reference evidence="1 2" key="1">
    <citation type="submission" date="2019-05" db="EMBL/GenBank/DDBJ databases">
        <title>Another draft genome of Portunus trituberculatus and its Hox gene families provides insights of decapod evolution.</title>
        <authorList>
            <person name="Jeong J.-H."/>
            <person name="Song I."/>
            <person name="Kim S."/>
            <person name="Choi T."/>
            <person name="Kim D."/>
            <person name="Ryu S."/>
            <person name="Kim W."/>
        </authorList>
    </citation>
    <scope>NUCLEOTIDE SEQUENCE [LARGE SCALE GENOMIC DNA]</scope>
    <source>
        <tissue evidence="1">Muscle</tissue>
    </source>
</reference>
<protein>
    <submittedName>
        <fullName evidence="1">Uncharacterized protein</fullName>
    </submittedName>
</protein>
<evidence type="ECO:0000313" key="1">
    <source>
        <dbReference type="EMBL" id="MPC63188.1"/>
    </source>
</evidence>
<dbReference type="EMBL" id="VSRR010020509">
    <property type="protein sequence ID" value="MPC63188.1"/>
    <property type="molecule type" value="Genomic_DNA"/>
</dbReference>
<gene>
    <name evidence="1" type="ORF">E2C01_057282</name>
</gene>
<keyword evidence="2" id="KW-1185">Reference proteome</keyword>
<proteinExistence type="predicted"/>